<dbReference type="InterPro" id="IPR036875">
    <property type="entry name" value="Znf_CCHC_sf"/>
</dbReference>
<protein>
    <recommendedName>
        <fullName evidence="4">CCHC-type domain-containing protein</fullName>
    </recommendedName>
</protein>
<dbReference type="PROSITE" id="PS50158">
    <property type="entry name" value="ZF_CCHC"/>
    <property type="match status" value="1"/>
</dbReference>
<dbReference type="Proteomes" id="UP000652761">
    <property type="component" value="Unassembled WGS sequence"/>
</dbReference>
<gene>
    <name evidence="5" type="ORF">Taro_001567</name>
</gene>
<evidence type="ECO:0000313" key="5">
    <source>
        <dbReference type="EMBL" id="MQL69276.1"/>
    </source>
</evidence>
<dbReference type="EMBL" id="NMUH01000033">
    <property type="protein sequence ID" value="MQL69276.1"/>
    <property type="molecule type" value="Genomic_DNA"/>
</dbReference>
<evidence type="ECO:0000256" key="2">
    <source>
        <dbReference type="SAM" id="MobiDB-lite"/>
    </source>
</evidence>
<dbReference type="AlphaFoldDB" id="A0A843TGA3"/>
<organism evidence="5 6">
    <name type="scientific">Colocasia esculenta</name>
    <name type="common">Wild taro</name>
    <name type="synonym">Arum esculentum</name>
    <dbReference type="NCBI Taxonomy" id="4460"/>
    <lineage>
        <taxon>Eukaryota</taxon>
        <taxon>Viridiplantae</taxon>
        <taxon>Streptophyta</taxon>
        <taxon>Embryophyta</taxon>
        <taxon>Tracheophyta</taxon>
        <taxon>Spermatophyta</taxon>
        <taxon>Magnoliopsida</taxon>
        <taxon>Liliopsida</taxon>
        <taxon>Araceae</taxon>
        <taxon>Aroideae</taxon>
        <taxon>Colocasieae</taxon>
        <taxon>Colocasia</taxon>
    </lineage>
</organism>
<feature type="region of interest" description="Disordered" evidence="2">
    <location>
        <begin position="174"/>
        <end position="194"/>
    </location>
</feature>
<feature type="compositionally biased region" description="Low complexity" evidence="2">
    <location>
        <begin position="179"/>
        <end position="192"/>
    </location>
</feature>
<keyword evidence="6" id="KW-1185">Reference proteome</keyword>
<sequence length="329" mass="37011">MALTSTLWLFEWLTEARGKTFVREAELDREENNGSGGDFREEASKGSARIEVSQDFFHASEVVRGRLSRFEELCLSVVGLVLLLFFMAPRRRRERRVVVQTSQQEAGDAPPPPLAQPRPQDMHGGVVPPLPPQATQGFDWTPQLVGGSRLEHWQIDSRVRRRFRRSRRLTEQRQLPVESVQQPGVQPQQQSQHPFSGRCYRCDQLGHMARDCPQLRHDQRWLTGARGKTLVREAELDRAENSGSGGDFCEEASKGSAPIEVVHGRLSRFEELCLSVVGLVLLFVWGTLGCSIPVVGVPTDVPTAEHIMTSEKASPWSDATLSRRGWPSR</sequence>
<accession>A0A843TGA3</accession>
<evidence type="ECO:0000313" key="6">
    <source>
        <dbReference type="Proteomes" id="UP000652761"/>
    </source>
</evidence>
<dbReference type="Pfam" id="PF00098">
    <property type="entry name" value="zf-CCHC"/>
    <property type="match status" value="1"/>
</dbReference>
<dbReference type="SUPFAM" id="SSF57756">
    <property type="entry name" value="Retrovirus zinc finger-like domains"/>
    <property type="match status" value="1"/>
</dbReference>
<keyword evidence="1" id="KW-0863">Zinc-finger</keyword>
<dbReference type="SMART" id="SM00343">
    <property type="entry name" value="ZnF_C2HC"/>
    <property type="match status" value="1"/>
</dbReference>
<proteinExistence type="predicted"/>
<evidence type="ECO:0000259" key="4">
    <source>
        <dbReference type="PROSITE" id="PS50158"/>
    </source>
</evidence>
<feature type="signal peptide" evidence="3">
    <location>
        <begin position="1"/>
        <end position="18"/>
    </location>
</feature>
<keyword evidence="3" id="KW-0732">Signal</keyword>
<dbReference type="Gene3D" id="4.10.60.10">
    <property type="entry name" value="Zinc finger, CCHC-type"/>
    <property type="match status" value="1"/>
</dbReference>
<keyword evidence="1" id="KW-0479">Metal-binding</keyword>
<comment type="caution">
    <text evidence="5">The sequence shown here is derived from an EMBL/GenBank/DDBJ whole genome shotgun (WGS) entry which is preliminary data.</text>
</comment>
<feature type="domain" description="CCHC-type" evidence="4">
    <location>
        <begin position="198"/>
        <end position="214"/>
    </location>
</feature>
<feature type="chain" id="PRO_5032520945" description="CCHC-type domain-containing protein" evidence="3">
    <location>
        <begin position="19"/>
        <end position="329"/>
    </location>
</feature>
<reference evidence="5" key="1">
    <citation type="submission" date="2017-07" db="EMBL/GenBank/DDBJ databases">
        <title>Taro Niue Genome Assembly and Annotation.</title>
        <authorList>
            <person name="Atibalentja N."/>
            <person name="Keating K."/>
            <person name="Fields C.J."/>
        </authorList>
    </citation>
    <scope>NUCLEOTIDE SEQUENCE</scope>
    <source>
        <strain evidence="5">Niue_2</strain>
        <tissue evidence="5">Leaf</tissue>
    </source>
</reference>
<evidence type="ECO:0000256" key="1">
    <source>
        <dbReference type="PROSITE-ProRule" id="PRU00047"/>
    </source>
</evidence>
<keyword evidence="1" id="KW-0862">Zinc</keyword>
<name>A0A843TGA3_COLES</name>
<dbReference type="InterPro" id="IPR001878">
    <property type="entry name" value="Znf_CCHC"/>
</dbReference>
<evidence type="ECO:0000256" key="3">
    <source>
        <dbReference type="SAM" id="SignalP"/>
    </source>
</evidence>
<dbReference type="GO" id="GO:0008270">
    <property type="term" value="F:zinc ion binding"/>
    <property type="evidence" value="ECO:0007669"/>
    <property type="project" value="UniProtKB-KW"/>
</dbReference>
<feature type="region of interest" description="Disordered" evidence="2">
    <location>
        <begin position="97"/>
        <end position="124"/>
    </location>
</feature>
<dbReference type="GO" id="GO:0003676">
    <property type="term" value="F:nucleic acid binding"/>
    <property type="evidence" value="ECO:0007669"/>
    <property type="project" value="InterPro"/>
</dbReference>